<dbReference type="AlphaFoldDB" id="A0A4R3MFT9"/>
<evidence type="ECO:0000256" key="1">
    <source>
        <dbReference type="ARBA" id="ARBA00001933"/>
    </source>
</evidence>
<dbReference type="Pfam" id="PF00202">
    <property type="entry name" value="Aminotran_3"/>
    <property type="match status" value="1"/>
</dbReference>
<dbReference type="PROSITE" id="PS00600">
    <property type="entry name" value="AA_TRANSFER_CLASS_3"/>
    <property type="match status" value="1"/>
</dbReference>
<dbReference type="GO" id="GO:0005829">
    <property type="term" value="C:cytosol"/>
    <property type="evidence" value="ECO:0007669"/>
    <property type="project" value="TreeGrafter"/>
</dbReference>
<dbReference type="InterPro" id="IPR005814">
    <property type="entry name" value="Aminotrans_3"/>
</dbReference>
<dbReference type="InterPro" id="IPR015424">
    <property type="entry name" value="PyrdxlP-dep_Trfase"/>
</dbReference>
<evidence type="ECO:0000256" key="2">
    <source>
        <dbReference type="ARBA" id="ARBA00008954"/>
    </source>
</evidence>
<dbReference type="NCBIfam" id="NF004625">
    <property type="entry name" value="PRK05965.1"/>
    <property type="match status" value="1"/>
</dbReference>
<evidence type="ECO:0000313" key="7">
    <source>
        <dbReference type="EMBL" id="TCT11127.1"/>
    </source>
</evidence>
<dbReference type="Proteomes" id="UP000295525">
    <property type="component" value="Unassembled WGS sequence"/>
</dbReference>
<evidence type="ECO:0000256" key="4">
    <source>
        <dbReference type="ARBA" id="ARBA00022679"/>
    </source>
</evidence>
<dbReference type="EMBL" id="SMAJ01000001">
    <property type="protein sequence ID" value="TCT11127.1"/>
    <property type="molecule type" value="Genomic_DNA"/>
</dbReference>
<evidence type="ECO:0000313" key="8">
    <source>
        <dbReference type="Proteomes" id="UP000295525"/>
    </source>
</evidence>
<comment type="caution">
    <text evidence="7">The sequence shown here is derived from an EMBL/GenBank/DDBJ whole genome shotgun (WGS) entry which is preliminary data.</text>
</comment>
<dbReference type="Gene3D" id="3.90.1150.10">
    <property type="entry name" value="Aspartate Aminotransferase, domain 1"/>
    <property type="match status" value="1"/>
</dbReference>
<reference evidence="7 8" key="1">
    <citation type="submission" date="2019-03" db="EMBL/GenBank/DDBJ databases">
        <title>Genomic Encyclopedia of Type Strains, Phase IV (KMG-IV): sequencing the most valuable type-strain genomes for metagenomic binning, comparative biology and taxonomic classification.</title>
        <authorList>
            <person name="Goeker M."/>
        </authorList>
    </citation>
    <scope>NUCLEOTIDE SEQUENCE [LARGE SCALE GENOMIC DNA]</scope>
    <source>
        <strain evidence="7 8">DSM 24591</strain>
    </source>
</reference>
<comment type="cofactor">
    <cofactor evidence="1">
        <name>pyridoxal 5'-phosphate</name>
        <dbReference type="ChEBI" id="CHEBI:597326"/>
    </cofactor>
</comment>
<dbReference type="RefSeq" id="WP_132579523.1">
    <property type="nucleotide sequence ID" value="NZ_SMAJ01000001.1"/>
</dbReference>
<dbReference type="InterPro" id="IPR015421">
    <property type="entry name" value="PyrdxlP-dep_Trfase_major"/>
</dbReference>
<dbReference type="GO" id="GO:0008483">
    <property type="term" value="F:transaminase activity"/>
    <property type="evidence" value="ECO:0007669"/>
    <property type="project" value="UniProtKB-KW"/>
</dbReference>
<keyword evidence="8" id="KW-1185">Reference proteome</keyword>
<dbReference type="Gene3D" id="3.40.640.10">
    <property type="entry name" value="Type I PLP-dependent aspartate aminotransferase-like (Major domain)"/>
    <property type="match status" value="1"/>
</dbReference>
<protein>
    <submittedName>
        <fullName evidence="7">Adenosylmethionine-8-amino-7-oxononanoate aminotransferase</fullName>
    </submittedName>
</protein>
<keyword evidence="5 6" id="KW-0663">Pyridoxal phosphate</keyword>
<keyword evidence="3 7" id="KW-0032">Aminotransferase</keyword>
<dbReference type="CDD" id="cd00610">
    <property type="entry name" value="OAT_like"/>
    <property type="match status" value="1"/>
</dbReference>
<organism evidence="7 8">
    <name type="scientific">Paralcaligenes ureilyticus</name>
    <dbReference type="NCBI Taxonomy" id="627131"/>
    <lineage>
        <taxon>Bacteria</taxon>
        <taxon>Pseudomonadati</taxon>
        <taxon>Pseudomonadota</taxon>
        <taxon>Betaproteobacteria</taxon>
        <taxon>Burkholderiales</taxon>
        <taxon>Alcaligenaceae</taxon>
        <taxon>Paralcaligenes</taxon>
    </lineage>
</organism>
<dbReference type="SUPFAM" id="SSF53383">
    <property type="entry name" value="PLP-dependent transferases"/>
    <property type="match status" value="1"/>
</dbReference>
<dbReference type="InterPro" id="IPR049704">
    <property type="entry name" value="Aminotrans_3_PPA_site"/>
</dbReference>
<evidence type="ECO:0000256" key="3">
    <source>
        <dbReference type="ARBA" id="ARBA00022576"/>
    </source>
</evidence>
<dbReference type="PANTHER" id="PTHR43094">
    <property type="entry name" value="AMINOTRANSFERASE"/>
    <property type="match status" value="1"/>
</dbReference>
<comment type="similarity">
    <text evidence="2 6">Belongs to the class-III pyridoxal-phosphate-dependent aminotransferase family.</text>
</comment>
<proteinExistence type="inferred from homology"/>
<keyword evidence="4 7" id="KW-0808">Transferase</keyword>
<dbReference type="FunFam" id="3.40.640.10:FF:000014">
    <property type="entry name" value="Adenosylmethionine-8-amino-7-oxononanoate aminotransferase, probable"/>
    <property type="match status" value="1"/>
</dbReference>
<accession>A0A4R3MFT9</accession>
<dbReference type="OrthoDB" id="3398487at2"/>
<dbReference type="PIRSF" id="PIRSF000521">
    <property type="entry name" value="Transaminase_4ab_Lys_Orn"/>
    <property type="match status" value="1"/>
</dbReference>
<name>A0A4R3MFT9_9BURK</name>
<evidence type="ECO:0000256" key="5">
    <source>
        <dbReference type="ARBA" id="ARBA00022898"/>
    </source>
</evidence>
<dbReference type="InterPro" id="IPR015422">
    <property type="entry name" value="PyrdxlP-dep_Trfase_small"/>
</dbReference>
<dbReference type="GO" id="GO:0030170">
    <property type="term" value="F:pyridoxal phosphate binding"/>
    <property type="evidence" value="ECO:0007669"/>
    <property type="project" value="InterPro"/>
</dbReference>
<sequence>MQNTALVALDRSHLIHPVVNFRAHEKRGVTILESGHGAYLRDKQGNELLDAFSGLWCVNTGYGQESIIRAATEQMTRLPYATGYFHFGSEPAIRLAAQMIELTPASLQHIYFTLGGSDAIDTAIRYIIHHSNSLGLPQKKHFISLERGYHGSSLMGSGLTAIPSFHLNFDVPTANQHYIASPYPYRNPVGHDAGAVIQGSTDALRAKVQQLGADNVAAFFCEPIQGSGGVIVPPAGWLKAMSRTCRELGILFVVDEVITGFGRTGPLFACEAEGVEPDLMTVAKGLTAGYAPMGAVLMSDAVYNVIADSSPDSPVGHGQTYSAHPVSAAIGLEALRLYHEGGLLANGQAVAPHFEQGLRDLMQHPLVGDARSKGLLGALELVADKASKRRFDPSLKLSERIAEIAYRHKLIFRAFGDNALGFAPALCYTDAELNLLFERLKAILDEVLGLPDVRRSLA</sequence>
<evidence type="ECO:0000256" key="6">
    <source>
        <dbReference type="RuleBase" id="RU003560"/>
    </source>
</evidence>
<gene>
    <name evidence="7" type="ORF">EDC26_101355</name>
</gene>
<dbReference type="PANTHER" id="PTHR43094:SF1">
    <property type="entry name" value="AMINOTRANSFERASE CLASS-III"/>
    <property type="match status" value="1"/>
</dbReference>